<feature type="domain" description="Solute-binding protein family 3/N-terminal" evidence="3">
    <location>
        <begin position="74"/>
        <end position="167"/>
    </location>
</feature>
<feature type="chain" id="PRO_5038596354" evidence="2">
    <location>
        <begin position="26"/>
        <end position="291"/>
    </location>
</feature>
<feature type="domain" description="Solute-binding protein family 3/N-terminal" evidence="3">
    <location>
        <begin position="189"/>
        <end position="252"/>
    </location>
</feature>
<gene>
    <name evidence="4" type="ORF">SAMN05216366_101100</name>
</gene>
<evidence type="ECO:0000313" key="4">
    <source>
        <dbReference type="EMBL" id="SDO77777.1"/>
    </source>
</evidence>
<dbReference type="InterPro" id="IPR001638">
    <property type="entry name" value="Solute-binding_3/MltF_N"/>
</dbReference>
<dbReference type="Proteomes" id="UP000182412">
    <property type="component" value="Unassembled WGS sequence"/>
</dbReference>
<dbReference type="Pfam" id="PF00497">
    <property type="entry name" value="SBP_bac_3"/>
    <property type="match status" value="2"/>
</dbReference>
<accession>A0A1H0MBM0</accession>
<dbReference type="RefSeq" id="WP_074570666.1">
    <property type="nucleotide sequence ID" value="NZ_FNJQ01000001.1"/>
</dbReference>
<dbReference type="PROSITE" id="PS51257">
    <property type="entry name" value="PROKAR_LIPOPROTEIN"/>
    <property type="match status" value="1"/>
</dbReference>
<proteinExistence type="predicted"/>
<evidence type="ECO:0000256" key="2">
    <source>
        <dbReference type="SAM" id="SignalP"/>
    </source>
</evidence>
<dbReference type="Gene3D" id="3.40.190.10">
    <property type="entry name" value="Periplasmic binding protein-like II"/>
    <property type="match status" value="3"/>
</dbReference>
<sequence>MNMKLGLKKTVGLLMSCLLAGAVLTGCGTSGDGGKSSDGGPVKLGMLKNMNISEQRQEELLKEAGKRGNFPSNMRFSITYYENLNSMQMGLESTSIQELSTYQCVADYLMAKNDKFTQTEFRKSKLEDGFCCALREDDKALLEEFNAAIKGMKDDGTLDKLVQEYIKNVKAGEEPPAVPLETVEGRPALKVAVTGDLPPIDLVLANGKPAGFNTAVLAEIGKRLKRNIEIVQVDSGARAAALSSKKVDVIFWAVIPEDTFKIRPADFDCPQGVKTTVPYYKDEIVHITVKK</sequence>
<organism evidence="4 5">
    <name type="scientific">Selenomonas ruminantium</name>
    <dbReference type="NCBI Taxonomy" id="971"/>
    <lineage>
        <taxon>Bacteria</taxon>
        <taxon>Bacillati</taxon>
        <taxon>Bacillota</taxon>
        <taxon>Negativicutes</taxon>
        <taxon>Selenomonadales</taxon>
        <taxon>Selenomonadaceae</taxon>
        <taxon>Selenomonas</taxon>
    </lineage>
</organism>
<evidence type="ECO:0000313" key="5">
    <source>
        <dbReference type="Proteomes" id="UP000182412"/>
    </source>
</evidence>
<evidence type="ECO:0000256" key="1">
    <source>
        <dbReference type="ARBA" id="ARBA00022729"/>
    </source>
</evidence>
<protein>
    <submittedName>
        <fullName evidence="4">Polar amino acid transport system substrate-binding protein</fullName>
    </submittedName>
</protein>
<dbReference type="SUPFAM" id="SSF53850">
    <property type="entry name" value="Periplasmic binding protein-like II"/>
    <property type="match status" value="2"/>
</dbReference>
<dbReference type="EMBL" id="FNJQ01000001">
    <property type="protein sequence ID" value="SDO77777.1"/>
    <property type="molecule type" value="Genomic_DNA"/>
</dbReference>
<feature type="signal peptide" evidence="2">
    <location>
        <begin position="1"/>
        <end position="25"/>
    </location>
</feature>
<dbReference type="PANTHER" id="PTHR35936:SF17">
    <property type="entry name" value="ARGININE-BINDING EXTRACELLULAR PROTEIN ARTP"/>
    <property type="match status" value="1"/>
</dbReference>
<keyword evidence="1 2" id="KW-0732">Signal</keyword>
<name>A0A1H0MBM0_SELRU</name>
<evidence type="ECO:0000259" key="3">
    <source>
        <dbReference type="Pfam" id="PF00497"/>
    </source>
</evidence>
<dbReference type="PANTHER" id="PTHR35936">
    <property type="entry name" value="MEMBRANE-BOUND LYTIC MUREIN TRANSGLYCOSYLASE F"/>
    <property type="match status" value="1"/>
</dbReference>
<reference evidence="4 5" key="1">
    <citation type="submission" date="2016-10" db="EMBL/GenBank/DDBJ databases">
        <authorList>
            <person name="de Groot N.N."/>
        </authorList>
    </citation>
    <scope>NUCLEOTIDE SEQUENCE [LARGE SCALE GENOMIC DNA]</scope>
    <source>
        <strain evidence="4 5">S137</strain>
    </source>
</reference>
<dbReference type="OrthoDB" id="1667228at2"/>
<dbReference type="AlphaFoldDB" id="A0A1H0MBM0"/>